<name>H3BQU1_HUMAN</name>
<dbReference type="Ensembl" id="ENST00000567943.1">
    <property type="protein sequence ID" value="ENSP00000455941.1"/>
    <property type="gene ID" value="ENSG00000187741.17"/>
</dbReference>
<reference evidence="2 3" key="1">
    <citation type="journal article" date="2001" name="Nature">
        <title>Initial sequencing and analysis of the human genome.</title>
        <authorList>
            <consortium name="International Human Genome Sequencing Consortium"/>
            <person name="Lander E.S."/>
            <person name="Linton L.M."/>
            <person name="Birren B."/>
            <person name="Nusbaum C."/>
            <person name="Zody M.C."/>
            <person name="Baldwin J."/>
            <person name="Devon K."/>
            <person name="Dewar K."/>
            <person name="Doyle M."/>
            <person name="FitzHugh W."/>
            <person name="Funke R."/>
            <person name="Gage D."/>
            <person name="Harris K."/>
            <person name="Heaford A."/>
            <person name="Howland J."/>
            <person name="Kann L."/>
            <person name="Lehoczky J."/>
            <person name="LeVine R."/>
            <person name="McEwan P."/>
            <person name="McKernan K."/>
            <person name="Meldrim J."/>
            <person name="Mesirov J.P."/>
            <person name="Miranda C."/>
            <person name="Morris W."/>
            <person name="Naylor J."/>
            <person name="Raymond C."/>
            <person name="Rosetti M."/>
            <person name="Santos R."/>
            <person name="Sheridan A."/>
            <person name="Sougnez C."/>
            <person name="Stange-Thomann N."/>
            <person name="Stojanovic N."/>
            <person name="Subramanian A."/>
            <person name="Wyman D."/>
            <person name="Rogers J."/>
            <person name="Sulston J."/>
            <person name="Ainscough R."/>
            <person name="Beck S."/>
            <person name="Bentley D."/>
            <person name="Burton J."/>
            <person name="Clee C."/>
            <person name="Carter N."/>
            <person name="Coulson A."/>
            <person name="Deadman R."/>
            <person name="Deloukas P."/>
            <person name="Dunham A."/>
            <person name="Dunham I."/>
            <person name="Durbin R."/>
            <person name="French L."/>
            <person name="Grafham D."/>
            <person name="Gregory S."/>
            <person name="Hubbard T."/>
            <person name="Humphray S."/>
            <person name="Hunt A."/>
            <person name="Jones M."/>
            <person name="Lloyd C."/>
            <person name="McMurray A."/>
            <person name="Matthews L."/>
            <person name="Mercer S."/>
            <person name="Milne S."/>
            <person name="Mullikin J.C."/>
            <person name="Mungall A."/>
            <person name="Plumb R."/>
            <person name="Ross M."/>
            <person name="Shownkeen R."/>
            <person name="Sims S."/>
            <person name="Waterston R.H."/>
            <person name="Wilson R.K."/>
            <person name="Hillier L.W."/>
            <person name="McPherson J.D."/>
            <person name="Marra M.A."/>
            <person name="Mardis E.R."/>
            <person name="Fulton L.A."/>
            <person name="Chinwalla A.T."/>
            <person name="Pepin K.H."/>
            <person name="Gish W.R."/>
            <person name="Chissoe S.L."/>
            <person name="Wendl M.C."/>
            <person name="Delehaunty K.D."/>
            <person name="Miner T.L."/>
            <person name="Delehaunty A."/>
            <person name="Kramer J.B."/>
            <person name="Cook L.L."/>
            <person name="Fulton R.S."/>
            <person name="Johnson D.L."/>
            <person name="Minx P.J."/>
            <person name="Clifton S.W."/>
            <person name="Hawkins T."/>
            <person name="Branscomb E."/>
            <person name="Predki P."/>
            <person name="Richardson P."/>
            <person name="Wenning S."/>
            <person name="Slezak T."/>
            <person name="Doggett N."/>
            <person name="Cheng J.F."/>
            <person name="Olsen A."/>
            <person name="Lucas S."/>
            <person name="Elkin C."/>
            <person name="Uberbacher E."/>
            <person name="Frazier M."/>
            <person name="Gibbs R.A."/>
            <person name="Muzny D.M."/>
            <person name="Scherer S.E."/>
            <person name="Bouck J.B."/>
            <person name="Sodergren E.J."/>
            <person name="Worley K.C."/>
            <person name="Rives C.M."/>
            <person name="Gorrell J.H."/>
            <person name="Metzker M.L."/>
            <person name="Naylor S.L."/>
            <person name="Kucherlapati R.S."/>
            <person name="Nelson D.L."/>
            <person name="Weinstock G.M."/>
            <person name="Sakaki Y."/>
            <person name="Fujiyama A."/>
            <person name="Hattori M."/>
            <person name="Yada T."/>
            <person name="Toyoda A."/>
            <person name="Itoh T."/>
            <person name="Kawagoe C."/>
            <person name="Watanabe H."/>
            <person name="Totoki Y."/>
            <person name="Taylor T."/>
            <person name="Weissenbach J."/>
            <person name="Heilig R."/>
            <person name="Saurin W."/>
            <person name="Artiguenave F."/>
            <person name="Brottier P."/>
            <person name="Bruls T."/>
            <person name="Pelletier E."/>
            <person name="Robert C."/>
            <person name="Wincker P."/>
            <person name="Smith D.R."/>
            <person name="Doucette-Stamm L."/>
            <person name="Rubenfield M."/>
            <person name="Weinstock K."/>
            <person name="Lee H.M."/>
            <person name="Dubois J."/>
            <person name="Rosenthal A."/>
            <person name="Platzer M."/>
            <person name="Nyakatura G."/>
            <person name="Taudien S."/>
            <person name="Rump A."/>
            <person name="Yang H."/>
            <person name="Yu J."/>
            <person name="Wang J."/>
            <person name="Huang G."/>
            <person name="Gu J."/>
            <person name="Hood L."/>
            <person name="Rowen L."/>
            <person name="Madan A."/>
            <person name="Qin S."/>
            <person name="Davis R.W."/>
            <person name="Federspiel N.A."/>
            <person name="Abola A.P."/>
            <person name="Proctor M.J."/>
            <person name="Myers R.M."/>
            <person name="Schmutz J."/>
            <person name="Dickson M."/>
            <person name="Grimwood J."/>
            <person name="Cox D.R."/>
            <person name="Olson M.V."/>
            <person name="Kaul R."/>
            <person name="Raymond C."/>
            <person name="Shimizu N."/>
            <person name="Kawasaki K."/>
            <person name="Minoshima S."/>
            <person name="Evans G.A."/>
            <person name="Athanasiou M."/>
            <person name="Schultz R."/>
            <person name="Roe B.A."/>
            <person name="Chen F."/>
            <person name="Pan H."/>
            <person name="Ramser J."/>
            <person name="Lehrach H."/>
            <person name="Reinhardt R."/>
            <person name="McCombie W.R."/>
            <person name="de la Bastide M."/>
            <person name="Dedhia N."/>
            <person name="Blocker H."/>
            <person name="Hornischer K."/>
            <person name="Nordsiek G."/>
            <person name="Agarwala R."/>
            <person name="Aravind L."/>
            <person name="Bailey J.A."/>
            <person name="Bateman A."/>
            <person name="Batzoglou S."/>
            <person name="Birney E."/>
            <person name="Bork P."/>
            <person name="Brown D.G."/>
            <person name="Burge C.B."/>
            <person name="Cerutti L."/>
            <person name="Chen H.C."/>
            <person name="Church D."/>
            <person name="Clamp M."/>
            <person name="Copley R.R."/>
            <person name="Doerks T."/>
            <person name="Eddy S.R."/>
            <person name="Eichler E.E."/>
            <person name="Furey T.S."/>
            <person name="Galagan J."/>
            <person name="Gilbert J.G."/>
            <person name="Harmon C."/>
            <person name="Hayashizaki Y."/>
            <person name="Haussler D."/>
            <person name="Hermjakob H."/>
            <person name="Hokamp K."/>
            <person name="Jang W."/>
            <person name="Johnson L.S."/>
            <person name="Jones T.A."/>
            <person name="Kasif S."/>
            <person name="Kaspryzk A."/>
            <person name="Kennedy S."/>
            <person name="Kent W.J."/>
            <person name="Kitts P."/>
            <person name="Koonin E.V."/>
            <person name="Korf I."/>
            <person name="Kulp D."/>
            <person name="Lancet D."/>
            <person name="Lowe T.M."/>
            <person name="McLysaght A."/>
            <person name="Mikkelsen T."/>
            <person name="Moran J.V."/>
            <person name="Mulder N."/>
            <person name="Pollara V.J."/>
            <person name="Ponting C.P."/>
            <person name="Schuler G."/>
            <person name="Schultz J."/>
            <person name="Slater G."/>
            <person name="Smit A.F."/>
            <person name="Stupka E."/>
            <person name="Szustakowski J."/>
            <person name="Thierry-Mieg D."/>
            <person name="Thierry-Mieg J."/>
            <person name="Wagner L."/>
            <person name="Wallis J."/>
            <person name="Wheeler R."/>
            <person name="Williams A."/>
            <person name="Wolf Y.I."/>
            <person name="Wolfe K.H."/>
            <person name="Yang S.P."/>
            <person name="Yeh R.F."/>
            <person name="Collins F."/>
            <person name="Guyer M.S."/>
            <person name="Peterson J."/>
            <person name="Felsenfeld A."/>
            <person name="Wetterstrand K.A."/>
            <person name="Patrinos A."/>
            <person name="Morgan M.J."/>
            <person name="de Jong P."/>
            <person name="Catanese J.J."/>
            <person name="Osoegawa K."/>
            <person name="Shizuya H."/>
            <person name="Choi S."/>
            <person name="Chen Y.J."/>
        </authorList>
    </citation>
    <scope>NUCLEOTIDE SEQUENCE [LARGE SCALE GENOMIC DNA]</scope>
</reference>
<reference evidence="2" key="4">
    <citation type="submission" date="2025-08" db="UniProtKB">
        <authorList>
            <consortium name="Ensembl"/>
        </authorList>
    </citation>
    <scope>IDENTIFICATION</scope>
</reference>
<dbReference type="GeneTree" id="ENSGT00390000007852"/>
<organism evidence="2 3">
    <name type="scientific">Homo sapiens</name>
    <name type="common">Human</name>
    <dbReference type="NCBI Taxonomy" id="9606"/>
    <lineage>
        <taxon>Eukaryota</taxon>
        <taxon>Metazoa</taxon>
        <taxon>Chordata</taxon>
        <taxon>Craniata</taxon>
        <taxon>Vertebrata</taxon>
        <taxon>Euteleostomi</taxon>
        <taxon>Mammalia</taxon>
        <taxon>Eutheria</taxon>
        <taxon>Euarchontoglires</taxon>
        <taxon>Primates</taxon>
        <taxon>Haplorrhini</taxon>
        <taxon>Catarrhini</taxon>
        <taxon>Hominidae</taxon>
        <taxon>Homo</taxon>
    </lineage>
</organism>
<dbReference type="Proteomes" id="UP000005640">
    <property type="component" value="Chromosome 16"/>
</dbReference>
<dbReference type="HGNC" id="HGNC:3582">
    <property type="gene designation" value="FANCA"/>
</dbReference>
<gene>
    <name evidence="2" type="primary">FANCA</name>
</gene>
<dbReference type="EMBL" id="AC005567">
    <property type="status" value="NOT_ANNOTATED_CDS"/>
    <property type="molecule type" value="Genomic_DNA"/>
</dbReference>
<evidence type="ECO:0000313" key="3">
    <source>
        <dbReference type="Proteomes" id="UP000005640"/>
    </source>
</evidence>
<keyword evidence="4" id="KW-1267">Proteomics identification</keyword>
<feature type="compositionally biased region" description="Low complexity" evidence="1">
    <location>
        <begin position="125"/>
        <end position="147"/>
    </location>
</feature>
<dbReference type="EMBL" id="AC092385">
    <property type="status" value="NOT_ANNOTATED_CDS"/>
    <property type="molecule type" value="Genomic_DNA"/>
</dbReference>
<protein>
    <submittedName>
        <fullName evidence="2">FA complementation group A</fullName>
    </submittedName>
</protein>
<dbReference type="EMBL" id="KF456225">
    <property type="status" value="NOT_ANNOTATED_CDS"/>
    <property type="molecule type" value="Genomic_DNA"/>
</dbReference>
<feature type="compositionally biased region" description="Low complexity" evidence="1">
    <location>
        <begin position="75"/>
        <end position="92"/>
    </location>
</feature>
<keyword evidence="3" id="KW-1185">Reference proteome</keyword>
<dbReference type="OpenTargets" id="ENSG00000187741"/>
<dbReference type="EMBL" id="AC005360">
    <property type="status" value="NOT_ANNOTATED_CDS"/>
    <property type="molecule type" value="Genomic_DNA"/>
</dbReference>
<dbReference type="VEuPathDB" id="HostDB:ENSG00000187741"/>
<accession>H3BQU1</accession>
<evidence type="ECO:0000256" key="1">
    <source>
        <dbReference type="SAM" id="MobiDB-lite"/>
    </source>
</evidence>
<dbReference type="ProteomicsDB" id="41880"/>
<evidence type="ECO:0007829" key="4">
    <source>
        <dbReference type="PeptideAtlas" id="H3BQU1"/>
    </source>
</evidence>
<reference evidence="2 3" key="2">
    <citation type="journal article" date="2004" name="Nature">
        <title>Finishing the euchromatic sequence of the human genome.</title>
        <authorList>
            <consortium name="International Human Genome Sequencing Consortium"/>
        </authorList>
    </citation>
    <scope>NUCLEOTIDE SEQUENCE [LARGE SCALE GENOMIC DNA]</scope>
</reference>
<feature type="compositionally biased region" description="Basic residues" evidence="1">
    <location>
        <begin position="148"/>
        <end position="158"/>
    </location>
</feature>
<dbReference type="ChiTaRS" id="FANCA">
    <property type="organism name" value="human"/>
</dbReference>
<dbReference type="OrthoDB" id="2287188at2759"/>
<dbReference type="UCSC" id="uc059yst.1">
    <property type="organism name" value="human"/>
</dbReference>
<feature type="region of interest" description="Disordered" evidence="1">
    <location>
        <begin position="34"/>
        <end position="158"/>
    </location>
</feature>
<reference evidence="2" key="5">
    <citation type="submission" date="2025-09" db="UniProtKB">
        <authorList>
            <consortium name="Ensembl"/>
        </authorList>
    </citation>
    <scope>IDENTIFICATION</scope>
</reference>
<dbReference type="Bgee" id="ENSG00000187741">
    <property type="expression patterns" value="Expressed in right testis and 116 other cell types or tissues"/>
</dbReference>
<dbReference type="ExpressionAtlas" id="H3BQU1">
    <property type="expression patterns" value="baseline and differential"/>
</dbReference>
<dbReference type="HOGENOM" id="CLU_1668814_0_0_1"/>
<evidence type="ECO:0000313" key="2">
    <source>
        <dbReference type="Ensembl" id="ENSP00000455941.1"/>
    </source>
</evidence>
<reference evidence="2 3" key="3">
    <citation type="journal article" date="2004" name="Nature">
        <title>The sequence and analysis of duplication-rich human chromosome 16.</title>
        <authorList>
            <person name="Martin J."/>
            <person name="Han C."/>
            <person name="Gordon L.A."/>
            <person name="Terry A."/>
            <person name="Prabhakar S."/>
            <person name="She X."/>
            <person name="Xie G."/>
            <person name="Hellsten U."/>
            <person name="Chan Y.M."/>
            <person name="Altherr M."/>
            <person name="Couronne O."/>
            <person name="Aerts A."/>
            <person name="Bajorek E."/>
            <person name="Black S."/>
            <person name="Blumer H."/>
            <person name="Branscomb E."/>
            <person name="Brown N.C."/>
            <person name="Bruno W.J."/>
            <person name="Buckingham J.M."/>
            <person name="Callen D.F."/>
            <person name="Campbell C.S."/>
            <person name="Campbell M.L."/>
            <person name="Campbell E.W."/>
            <person name="Caoile C."/>
            <person name="Challacombe J.F."/>
            <person name="Chasteen L.A."/>
            <person name="Chertkov O."/>
            <person name="Chi H.C."/>
            <person name="Christensen M."/>
            <person name="Clark L.M."/>
            <person name="Cohn J.D."/>
            <person name="Denys M."/>
            <person name="Detter J.C."/>
            <person name="Dickson M."/>
            <person name="Dimitrijevic-Bussod M."/>
            <person name="Escobar J."/>
            <person name="Fawcett J.J."/>
            <person name="Flowers D."/>
            <person name="Fotopulos D."/>
            <person name="Glavina T."/>
            <person name="Gomez M."/>
            <person name="Gonzales E."/>
            <person name="Goodstein D."/>
            <person name="Goodwin L.A."/>
            <person name="Grady D.L."/>
            <person name="Grigoriev I."/>
            <person name="Groza M."/>
            <person name="Hammon N."/>
            <person name="Hawkins T."/>
            <person name="Haydu L."/>
            <person name="Hildebrand C.E."/>
            <person name="Huang W."/>
            <person name="Israni S."/>
            <person name="Jett J."/>
            <person name="Jewett P.B."/>
            <person name="Kadner K."/>
            <person name="Kimball H."/>
            <person name="Kobayashi A."/>
            <person name="Krawczyk M.C."/>
            <person name="Leyba T."/>
            <person name="Longmire J.L."/>
            <person name="Lopez F."/>
            <person name="Lou Y."/>
            <person name="Lowry S."/>
            <person name="Ludeman T."/>
            <person name="Manohar C.F."/>
            <person name="Mark G.A."/>
            <person name="McMurray K.L."/>
            <person name="Meincke L.J."/>
            <person name="Morgan J."/>
            <person name="Moyzis R.K."/>
            <person name="Mundt M.O."/>
            <person name="Munk A.C."/>
            <person name="Nandkeshwar R.D."/>
            <person name="Pitluck S."/>
            <person name="Pollard M."/>
            <person name="Predki P."/>
            <person name="Parson-Quintana B."/>
            <person name="Ramirez L."/>
            <person name="Rash S."/>
            <person name="Retterer J."/>
            <person name="Ricke D.O."/>
            <person name="Robinson D.L."/>
            <person name="Rodriguez A."/>
            <person name="Salamov A."/>
            <person name="Saunders E.H."/>
            <person name="Scott D."/>
            <person name="Shough T."/>
            <person name="Stallings R.L."/>
            <person name="Stalvey M."/>
            <person name="Sutherland R.D."/>
            <person name="Tapia R."/>
            <person name="Tesmer J.G."/>
            <person name="Thayer N."/>
            <person name="Thompson L.S."/>
            <person name="Tice H."/>
            <person name="Torney D.C."/>
            <person name="Tran-Gyamfi M."/>
            <person name="Tsai M."/>
            <person name="Ulanovsky L.E."/>
            <person name="Ustaszewska A."/>
            <person name="Vo N."/>
            <person name="White P.S."/>
            <person name="Williams A.L."/>
            <person name="Wills P.L."/>
            <person name="Wu J.R."/>
            <person name="Wu K."/>
            <person name="Yang J."/>
            <person name="Dejong P."/>
            <person name="Bruce D."/>
            <person name="Doggett N.A."/>
            <person name="Deaven L."/>
            <person name="Schmutz J."/>
            <person name="Grimwood J."/>
            <person name="Richardson P."/>
            <person name="Rokhsar D.S."/>
            <person name="Eichler E.E."/>
            <person name="Gilna P."/>
            <person name="Lucas S.M."/>
            <person name="Myers R.M."/>
            <person name="Rubin E.M."/>
            <person name="Pennacchio L.A."/>
        </authorList>
    </citation>
    <scope>NUCLEOTIDE SEQUENCE [LARGE SCALE GENOMIC DNA]</scope>
</reference>
<dbReference type="EMBL" id="AC010538">
    <property type="status" value="NOT_ANNOTATED_CDS"/>
    <property type="molecule type" value="Genomic_DNA"/>
</dbReference>
<dbReference type="Ensembl" id="ENST00000567943.1">
    <property type="protein sequence ID" value="ENSP00000455941.1"/>
    <property type="gene ID" value="ENSG00000187741.16"/>
</dbReference>
<sequence length="158" mass="16554">MSDSWVPNSASGQDPGGRRRAWAELLGRWARQAAGVGGVRPGTVSPVPRSLPARASAGRIPGRRARGAVRGGRPAGAARLPRTRPLLRLGGRPQPPPAGRSLLSRTPPPPAALSGGPGVRGLGLPSAQRPPLASRPRAPLPRALLGRLPRRPRWGRLR</sequence>
<proteinExistence type="evidence at protein level"/>
<dbReference type="AlphaFoldDB" id="H3BQU1"/>
<dbReference type="MassIVE" id="H3BQU1"/>